<accession>A0A2R5EHC1</accession>
<proteinExistence type="predicted"/>
<sequence length="632" mass="68109">MSENVMQDCLEELGIMNVKWFGAKGDGITDDTAAIEAYWSYVTNPGILRFPAAAGDYPYMATKGPRMNFPAGNYLYSGSGLNLSAQQSWMFSIEGDGEYSTRITIANDAYFIDLDNNPVGMKIQGIHFEGGKGALRLKNIAGNTVRIAHIEKCSFTNYSECAVSSNSQDYPYWKVRDNLFTGAIAANTIGLALTGYTAGSTIEDNIFHRNRYHLKLGTAVIAGQGNDKGPCVPVNILKNDFIRIDTSNTNSYDVWIVPNLETFQNAGRAMVFAFNKFGNENLNPGDSRILVALEGGGSYTSDKHHSASLGGYVSGVQFHLNNVNCHGNAIVPFIKSNTAKLFNFDIEDVYDNGVPSYMIEYANDITAAMFEQQSSINRVSLRRAMSCAESVLAPVLSNIPGTLHVDDPYQFGLDASSPASWIGGGGNGGYVNVLAPSSTSAFTAVNASKASIANSIGVASEAVEVTLTSSDGRLTGPLNIAALTAGKVIWVEGELSAGSTNSLGSVRVELTDQTGRIMTRRVYRTTSSWQRFRFPITLYTSGITGIFIRIMGNDFAASTRTTFKAGRFALYHASEPVNTGHLQAMDSTWNGRHLILGAYHLWVDASGGVRIMNGQPSSDTDGSPIGTVNTIE</sequence>
<dbReference type="EMBL" id="BDQX01000036">
    <property type="protein sequence ID" value="GBG05966.1"/>
    <property type="molecule type" value="Genomic_DNA"/>
</dbReference>
<comment type="caution">
    <text evidence="3">The sequence shown here is derived from an EMBL/GenBank/DDBJ whole genome shotgun (WGS) entry which is preliminary data.</text>
</comment>
<evidence type="ECO:0000313" key="4">
    <source>
        <dbReference type="Proteomes" id="UP000245202"/>
    </source>
</evidence>
<dbReference type="InterPro" id="IPR011050">
    <property type="entry name" value="Pectin_lyase_fold/virulence"/>
</dbReference>
<dbReference type="AlphaFoldDB" id="A0A2R5EHC1"/>
<dbReference type="Proteomes" id="UP000245202">
    <property type="component" value="Unassembled WGS sequence"/>
</dbReference>
<keyword evidence="4" id="KW-1185">Reference proteome</keyword>
<dbReference type="Gene3D" id="2.160.20.10">
    <property type="entry name" value="Single-stranded right-handed beta-helix, Pectin lyase-like"/>
    <property type="match status" value="1"/>
</dbReference>
<organism evidence="3 4">
    <name type="scientific">Paenibacillus agaridevorans</name>
    <dbReference type="NCBI Taxonomy" id="171404"/>
    <lineage>
        <taxon>Bacteria</taxon>
        <taxon>Bacillati</taxon>
        <taxon>Bacillota</taxon>
        <taxon>Bacilli</taxon>
        <taxon>Bacillales</taxon>
        <taxon>Paenibacillaceae</taxon>
        <taxon>Paenibacillus</taxon>
    </lineage>
</organism>
<dbReference type="SUPFAM" id="SSF51126">
    <property type="entry name" value="Pectin lyase-like"/>
    <property type="match status" value="1"/>
</dbReference>
<dbReference type="RefSeq" id="WP_108991391.1">
    <property type="nucleotide sequence ID" value="NZ_BDQX01000036.1"/>
</dbReference>
<feature type="domain" description="Rhamnogalacturonase A/B/Epimerase-like pectate lyase" evidence="2">
    <location>
        <begin position="16"/>
        <end position="209"/>
    </location>
</feature>
<evidence type="ECO:0000256" key="1">
    <source>
        <dbReference type="SAM" id="MobiDB-lite"/>
    </source>
</evidence>
<reference evidence="3 4" key="1">
    <citation type="submission" date="2017-08" db="EMBL/GenBank/DDBJ databases">
        <title>Substantial Increase in Enzyme Production by Combined Drug-Resistance Mutations in Paenibacillus agaridevorans.</title>
        <authorList>
            <person name="Tanaka Y."/>
            <person name="Funane K."/>
            <person name="Hosaka T."/>
            <person name="Shiwa Y."/>
            <person name="Fujita N."/>
            <person name="Miyazaki T."/>
            <person name="Yoshikawa H."/>
            <person name="Murakami K."/>
            <person name="Kasahara K."/>
            <person name="Inaoka T."/>
            <person name="Hiraga Y."/>
            <person name="Ochi K."/>
        </authorList>
    </citation>
    <scope>NUCLEOTIDE SEQUENCE [LARGE SCALE GENOMIC DNA]</scope>
    <source>
        <strain evidence="3 4">T-3040</strain>
    </source>
</reference>
<feature type="compositionally biased region" description="Polar residues" evidence="1">
    <location>
        <begin position="614"/>
        <end position="632"/>
    </location>
</feature>
<gene>
    <name evidence="3" type="ORF">PAT3040_00454</name>
</gene>
<dbReference type="InterPro" id="IPR024535">
    <property type="entry name" value="RHGA/B-epi-like_pectate_lyase"/>
</dbReference>
<protein>
    <recommendedName>
        <fullName evidence="2">Rhamnogalacturonase A/B/Epimerase-like pectate lyase domain-containing protein</fullName>
    </recommendedName>
</protein>
<name>A0A2R5EHC1_9BACL</name>
<dbReference type="InterPro" id="IPR012334">
    <property type="entry name" value="Pectin_lyas_fold"/>
</dbReference>
<dbReference type="Pfam" id="PF12708">
    <property type="entry name" value="Pect-lyase_RHGA_epim"/>
    <property type="match status" value="1"/>
</dbReference>
<evidence type="ECO:0000259" key="2">
    <source>
        <dbReference type="Pfam" id="PF12708"/>
    </source>
</evidence>
<evidence type="ECO:0000313" key="3">
    <source>
        <dbReference type="EMBL" id="GBG05966.1"/>
    </source>
</evidence>
<feature type="region of interest" description="Disordered" evidence="1">
    <location>
        <begin position="613"/>
        <end position="632"/>
    </location>
</feature>